<protein>
    <submittedName>
        <fullName evidence="2">Uncharacterized protein</fullName>
    </submittedName>
</protein>
<comment type="caution">
    <text evidence="2">The sequence shown here is derived from an EMBL/GenBank/DDBJ whole genome shotgun (WGS) entry which is preliminary data.</text>
</comment>
<sequence>MHTDNLILEHLKAMRAALADVRSDISDMRQRMVSIDNSVVDLRRSHLHLHEDAALQQIAMEKLAERVQRIERRLELI</sequence>
<keyword evidence="1" id="KW-0175">Coiled coil</keyword>
<dbReference type="RefSeq" id="WP_200591300.1">
    <property type="nucleotide sequence ID" value="NZ_JAEPBG010000002.1"/>
</dbReference>
<feature type="coiled-coil region" evidence="1">
    <location>
        <begin position="11"/>
        <end position="73"/>
    </location>
</feature>
<dbReference type="AlphaFoldDB" id="A0A934W550"/>
<gene>
    <name evidence="2" type="ORF">JJB74_08100</name>
</gene>
<keyword evidence="3" id="KW-1185">Reference proteome</keyword>
<evidence type="ECO:0000313" key="3">
    <source>
        <dbReference type="Proteomes" id="UP000622890"/>
    </source>
</evidence>
<dbReference type="EMBL" id="JAEPBG010000002">
    <property type="protein sequence ID" value="MBK4734562.1"/>
    <property type="molecule type" value="Genomic_DNA"/>
</dbReference>
<proteinExistence type="predicted"/>
<organism evidence="2 3">
    <name type="scientific">Noviherbaspirillum pedocola</name>
    <dbReference type="NCBI Taxonomy" id="2801341"/>
    <lineage>
        <taxon>Bacteria</taxon>
        <taxon>Pseudomonadati</taxon>
        <taxon>Pseudomonadota</taxon>
        <taxon>Betaproteobacteria</taxon>
        <taxon>Burkholderiales</taxon>
        <taxon>Oxalobacteraceae</taxon>
        <taxon>Noviherbaspirillum</taxon>
    </lineage>
</organism>
<name>A0A934W550_9BURK</name>
<dbReference type="Proteomes" id="UP000622890">
    <property type="component" value="Unassembled WGS sequence"/>
</dbReference>
<accession>A0A934W550</accession>
<evidence type="ECO:0000256" key="1">
    <source>
        <dbReference type="SAM" id="Coils"/>
    </source>
</evidence>
<reference evidence="2" key="1">
    <citation type="submission" date="2021-01" db="EMBL/GenBank/DDBJ databases">
        <title>Genome sequence of strain Noviherbaspirillum sp. DKR-6.</title>
        <authorList>
            <person name="Chaudhary D.K."/>
        </authorList>
    </citation>
    <scope>NUCLEOTIDE SEQUENCE</scope>
    <source>
        <strain evidence="2">DKR-6</strain>
    </source>
</reference>
<evidence type="ECO:0000313" key="2">
    <source>
        <dbReference type="EMBL" id="MBK4734562.1"/>
    </source>
</evidence>